<dbReference type="InterPro" id="IPR008984">
    <property type="entry name" value="SMAD_FHA_dom_sf"/>
</dbReference>
<name>A0A0A2E3M2_9PORP</name>
<protein>
    <submittedName>
        <fullName evidence="2">Phosphopeptide-binding protein</fullName>
    </submittedName>
</protein>
<dbReference type="Proteomes" id="UP000030103">
    <property type="component" value="Unassembled WGS sequence"/>
</dbReference>
<dbReference type="PROSITE" id="PS50006">
    <property type="entry name" value="FHA_DOMAIN"/>
    <property type="match status" value="1"/>
</dbReference>
<dbReference type="AlphaFoldDB" id="A0A0A2E3M2"/>
<reference evidence="2 3" key="1">
    <citation type="submission" date="2014-09" db="EMBL/GenBank/DDBJ databases">
        <title>Draft Genome Sequence of Porphyromonas macacae COT-192_OH2859.</title>
        <authorList>
            <person name="Wallis C."/>
            <person name="Deusch O."/>
            <person name="O'Flynn C."/>
            <person name="Davis I."/>
            <person name="Horsfall A."/>
            <person name="Kirkwood N."/>
            <person name="Harris S."/>
            <person name="Eisen J.A."/>
            <person name="Coil D.A."/>
            <person name="Darling A.E."/>
            <person name="Jospin G."/>
            <person name="Alexiev A."/>
        </authorList>
    </citation>
    <scope>NUCLEOTIDE SEQUENCE [LARGE SCALE GENOMIC DNA]</scope>
    <source>
        <strain evidence="3">COT-192 OH2859</strain>
    </source>
</reference>
<dbReference type="OrthoDB" id="949044at2"/>
<dbReference type="InterPro" id="IPR000253">
    <property type="entry name" value="FHA_dom"/>
</dbReference>
<dbReference type="STRING" id="28115.HQ47_08295"/>
<proteinExistence type="predicted"/>
<sequence>MKRVFCPKCDQMITLSDEKIREAIEKREGRLDVVCDACGHQLRMRLNVRRKNTSERTEAVPLAFLSVVENIFGFKQQFPLYEGITHLGRRNKDTPVDIAVLTSDPSMDRHHCIFKAEQTTDGNVRLWVADDDSRTGTFLAGRLLAKGEFALLHFGDVITLGATSIIVTPVEN</sequence>
<dbReference type="EMBL" id="JRFA01000023">
    <property type="protein sequence ID" value="KGN73446.1"/>
    <property type="molecule type" value="Genomic_DNA"/>
</dbReference>
<dbReference type="eggNOG" id="COG1716">
    <property type="taxonomic scope" value="Bacteria"/>
</dbReference>
<dbReference type="CDD" id="cd00060">
    <property type="entry name" value="FHA"/>
    <property type="match status" value="1"/>
</dbReference>
<dbReference type="Gene3D" id="2.60.200.20">
    <property type="match status" value="1"/>
</dbReference>
<evidence type="ECO:0000313" key="2">
    <source>
        <dbReference type="EMBL" id="KGN73446.1"/>
    </source>
</evidence>
<accession>A0A0A2E3M2</accession>
<feature type="domain" description="FHA" evidence="1">
    <location>
        <begin position="85"/>
        <end position="144"/>
    </location>
</feature>
<gene>
    <name evidence="2" type="ORF">HQ47_08295</name>
</gene>
<comment type="caution">
    <text evidence="2">The sequence shown here is derived from an EMBL/GenBank/DDBJ whole genome shotgun (WGS) entry which is preliminary data.</text>
</comment>
<dbReference type="RefSeq" id="WP_036874632.1">
    <property type="nucleotide sequence ID" value="NZ_JRFA01000023.1"/>
</dbReference>
<evidence type="ECO:0000313" key="3">
    <source>
        <dbReference type="Proteomes" id="UP000030103"/>
    </source>
</evidence>
<dbReference type="SUPFAM" id="SSF49879">
    <property type="entry name" value="SMAD/FHA domain"/>
    <property type="match status" value="1"/>
</dbReference>
<evidence type="ECO:0000259" key="1">
    <source>
        <dbReference type="PROSITE" id="PS50006"/>
    </source>
</evidence>
<dbReference type="Pfam" id="PF00498">
    <property type="entry name" value="FHA"/>
    <property type="match status" value="1"/>
</dbReference>
<keyword evidence="3" id="KW-1185">Reference proteome</keyword>
<organism evidence="2 3">
    <name type="scientific">Porphyromonas macacae</name>
    <dbReference type="NCBI Taxonomy" id="28115"/>
    <lineage>
        <taxon>Bacteria</taxon>
        <taxon>Pseudomonadati</taxon>
        <taxon>Bacteroidota</taxon>
        <taxon>Bacteroidia</taxon>
        <taxon>Bacteroidales</taxon>
        <taxon>Porphyromonadaceae</taxon>
        <taxon>Porphyromonas</taxon>
    </lineage>
</organism>